<dbReference type="EMBL" id="LR130779">
    <property type="protein sequence ID" value="VDN64295.1"/>
    <property type="molecule type" value="Genomic_DNA"/>
</dbReference>
<proteinExistence type="predicted"/>
<sequence length="72" mass="7816">MRPRWQVAAEQLVFQIVAGDGVFFRSPGAQVDQFAAFAAEGAVGAFRFPFDGRAAGRALNGGGHDWPPRRVR</sequence>
<gene>
    <name evidence="1" type="ORF">POT9AD_3320</name>
</gene>
<accession>A0A653B6Y8</accession>
<organism evidence="1">
    <name type="scientific">Ectopseudomonas oleovorans</name>
    <name type="common">Pseudomonas oleovorans</name>
    <dbReference type="NCBI Taxonomy" id="301"/>
    <lineage>
        <taxon>Bacteria</taxon>
        <taxon>Pseudomonadati</taxon>
        <taxon>Pseudomonadota</taxon>
        <taxon>Gammaproteobacteria</taxon>
        <taxon>Pseudomonadales</taxon>
        <taxon>Pseudomonadaceae</taxon>
        <taxon>Ectopseudomonas</taxon>
    </lineage>
</organism>
<dbReference type="AlphaFoldDB" id="A0A653B6Y8"/>
<reference evidence="1" key="1">
    <citation type="submission" date="2018-11" db="EMBL/GenBank/DDBJ databases">
        <authorList>
            <consortium name="Genoscope - CEA"/>
            <person name="William W."/>
        </authorList>
    </citation>
    <scope>NUCLEOTIDE SEQUENCE [LARGE SCALE GENOMIC DNA]</scope>
    <source>
        <strain evidence="1">T9AD</strain>
    </source>
</reference>
<name>A0A653B6Y8_ECTOL</name>
<protein>
    <submittedName>
        <fullName evidence="1">Uncharacterized protein</fullName>
    </submittedName>
</protein>
<evidence type="ECO:0000313" key="1">
    <source>
        <dbReference type="EMBL" id="VDN64295.1"/>
    </source>
</evidence>